<name>A0ABS2PS42_9STRE</name>
<reference evidence="1 2" key="1">
    <citation type="submission" date="2021-01" db="EMBL/GenBank/DDBJ databases">
        <title>Genomic Encyclopedia of Type Strains, Phase IV (KMG-IV): sequencing the most valuable type-strain genomes for metagenomic binning, comparative biology and taxonomic classification.</title>
        <authorList>
            <person name="Goeker M."/>
        </authorList>
    </citation>
    <scope>NUCLEOTIDE SEQUENCE [LARGE SCALE GENOMIC DNA]</scope>
    <source>
        <strain evidence="1 2">DSM 27382</strain>
    </source>
</reference>
<organism evidence="1 2">
    <name type="scientific">Streptococcus loxodontisalivarius</name>
    <dbReference type="NCBI Taxonomy" id="1349415"/>
    <lineage>
        <taxon>Bacteria</taxon>
        <taxon>Bacillati</taxon>
        <taxon>Bacillota</taxon>
        <taxon>Bacilli</taxon>
        <taxon>Lactobacillales</taxon>
        <taxon>Streptococcaceae</taxon>
        <taxon>Streptococcus</taxon>
    </lineage>
</organism>
<gene>
    <name evidence="1" type="ORF">JOC28_001043</name>
</gene>
<dbReference type="EMBL" id="JAFBEH010000018">
    <property type="protein sequence ID" value="MBM7642746.1"/>
    <property type="molecule type" value="Genomic_DNA"/>
</dbReference>
<evidence type="ECO:0000313" key="1">
    <source>
        <dbReference type="EMBL" id="MBM7642746.1"/>
    </source>
</evidence>
<dbReference type="Proteomes" id="UP000697472">
    <property type="component" value="Unassembled WGS sequence"/>
</dbReference>
<protein>
    <submittedName>
        <fullName evidence="1">Uncharacterized protein</fullName>
    </submittedName>
</protein>
<dbReference type="RefSeq" id="WP_205009583.1">
    <property type="nucleotide sequence ID" value="NZ_JAFBEH010000018.1"/>
</dbReference>
<comment type="caution">
    <text evidence="1">The sequence shown here is derived from an EMBL/GenBank/DDBJ whole genome shotgun (WGS) entry which is preliminary data.</text>
</comment>
<keyword evidence="2" id="KW-1185">Reference proteome</keyword>
<proteinExistence type="predicted"/>
<accession>A0ABS2PS42</accession>
<sequence length="51" mass="5965">MVTDKNYNDIAKRVYAVEFGKENYTVKKGYTFQSNNQTIKQSNFPSPKSQR</sequence>
<evidence type="ECO:0000313" key="2">
    <source>
        <dbReference type="Proteomes" id="UP000697472"/>
    </source>
</evidence>